<dbReference type="OrthoDB" id="4279at2"/>
<evidence type="ECO:0000256" key="10">
    <source>
        <dbReference type="RuleBase" id="RU361274"/>
    </source>
</evidence>
<dbReference type="PANTHER" id="PTHR30616:SF2">
    <property type="entry name" value="PURINE NUCLEOSIDE PHOSPHORYLASE LACC1"/>
    <property type="match status" value="1"/>
</dbReference>
<evidence type="ECO:0000256" key="1">
    <source>
        <dbReference type="ARBA" id="ARBA00000553"/>
    </source>
</evidence>
<dbReference type="Proteomes" id="UP000265691">
    <property type="component" value="Unassembled WGS sequence"/>
</dbReference>
<evidence type="ECO:0000313" key="12">
    <source>
        <dbReference type="Proteomes" id="UP000265691"/>
    </source>
</evidence>
<evidence type="ECO:0000256" key="5">
    <source>
        <dbReference type="ARBA" id="ARBA00022801"/>
    </source>
</evidence>
<comment type="catalytic activity">
    <reaction evidence="7">
        <text>adenosine + H2O + H(+) = inosine + NH4(+)</text>
        <dbReference type="Rhea" id="RHEA:24408"/>
        <dbReference type="ChEBI" id="CHEBI:15377"/>
        <dbReference type="ChEBI" id="CHEBI:15378"/>
        <dbReference type="ChEBI" id="CHEBI:16335"/>
        <dbReference type="ChEBI" id="CHEBI:17596"/>
        <dbReference type="ChEBI" id="CHEBI:28938"/>
        <dbReference type="EC" id="3.5.4.4"/>
    </reaction>
    <physiologicalReaction direction="left-to-right" evidence="7">
        <dbReference type="Rhea" id="RHEA:24409"/>
    </physiologicalReaction>
</comment>
<name>A0A3A1Y977_9GAMM</name>
<evidence type="ECO:0000256" key="4">
    <source>
        <dbReference type="ARBA" id="ARBA00022723"/>
    </source>
</evidence>
<evidence type="ECO:0000256" key="9">
    <source>
        <dbReference type="ARBA" id="ARBA00049893"/>
    </source>
</evidence>
<dbReference type="RefSeq" id="WP_119524482.1">
    <property type="nucleotide sequence ID" value="NZ_NRHC01000016.1"/>
</dbReference>
<dbReference type="AlphaFoldDB" id="A0A3A1Y977"/>
<protein>
    <recommendedName>
        <fullName evidence="10">Purine nucleoside phosphorylase</fullName>
    </recommendedName>
</protein>
<comment type="catalytic activity">
    <reaction evidence="8">
        <text>adenosine + phosphate = alpha-D-ribose 1-phosphate + adenine</text>
        <dbReference type="Rhea" id="RHEA:27642"/>
        <dbReference type="ChEBI" id="CHEBI:16335"/>
        <dbReference type="ChEBI" id="CHEBI:16708"/>
        <dbReference type="ChEBI" id="CHEBI:43474"/>
        <dbReference type="ChEBI" id="CHEBI:57720"/>
        <dbReference type="EC" id="2.4.2.1"/>
    </reaction>
    <physiologicalReaction direction="left-to-right" evidence="8">
        <dbReference type="Rhea" id="RHEA:27643"/>
    </physiologicalReaction>
</comment>
<evidence type="ECO:0000256" key="2">
    <source>
        <dbReference type="ARBA" id="ARBA00007353"/>
    </source>
</evidence>
<sequence length="274" mass="31228">MSKIETITPNWPLKKVKALATTRFGGVSHTDYFSLNLASHVGDNLNLVNKNRQLVRDELELPEDPLWITQVSGAHVIKIPVDKTLLAEYNYIKDHPEQESSPEKKEIVKIFSVDAVYTKEVNKVCTILTADCVPLLLATADEKEVAAVHAGWRGLVSGVVENALSTFSNRDYAQMYAWIGPCIGKESFVVGSDVLMEFAQKDRDFLTCFTPYIQEENKWLGDLPKITELILRKFGVQVKNIYHSEIDTFQDSRFYSYRRDRVTGRFASMIWIDE</sequence>
<dbReference type="GO" id="GO:0016787">
    <property type="term" value="F:hydrolase activity"/>
    <property type="evidence" value="ECO:0007669"/>
    <property type="project" value="UniProtKB-KW"/>
</dbReference>
<dbReference type="Gene3D" id="3.60.140.10">
    <property type="entry name" value="CNF1/YfiH-like putative cysteine hydrolases"/>
    <property type="match status" value="1"/>
</dbReference>
<accession>A0A3A1Y977</accession>
<keyword evidence="6" id="KW-0862">Zinc</keyword>
<comment type="catalytic activity">
    <reaction evidence="1">
        <text>inosine + phosphate = alpha-D-ribose 1-phosphate + hypoxanthine</text>
        <dbReference type="Rhea" id="RHEA:27646"/>
        <dbReference type="ChEBI" id="CHEBI:17368"/>
        <dbReference type="ChEBI" id="CHEBI:17596"/>
        <dbReference type="ChEBI" id="CHEBI:43474"/>
        <dbReference type="ChEBI" id="CHEBI:57720"/>
        <dbReference type="EC" id="2.4.2.1"/>
    </reaction>
    <physiologicalReaction direction="left-to-right" evidence="1">
        <dbReference type="Rhea" id="RHEA:27647"/>
    </physiologicalReaction>
</comment>
<keyword evidence="3" id="KW-0808">Transferase</keyword>
<comment type="caution">
    <text evidence="11">The sequence shown here is derived from an EMBL/GenBank/DDBJ whole genome shotgun (WGS) entry which is preliminary data.</text>
</comment>
<dbReference type="InterPro" id="IPR038371">
    <property type="entry name" value="Cu_polyphenol_OxRdtase_sf"/>
</dbReference>
<keyword evidence="12" id="KW-1185">Reference proteome</keyword>
<dbReference type="GO" id="GO:0017061">
    <property type="term" value="F:S-methyl-5-thioadenosine phosphorylase activity"/>
    <property type="evidence" value="ECO:0007669"/>
    <property type="project" value="UniProtKB-EC"/>
</dbReference>
<dbReference type="InterPro" id="IPR011324">
    <property type="entry name" value="Cytotoxic_necrot_fac-like_cat"/>
</dbReference>
<dbReference type="EMBL" id="NRHC01000016">
    <property type="protein sequence ID" value="RIY34101.1"/>
    <property type="molecule type" value="Genomic_DNA"/>
</dbReference>
<dbReference type="NCBIfam" id="TIGR00726">
    <property type="entry name" value="peptidoglycan editing factor PgeF"/>
    <property type="match status" value="1"/>
</dbReference>
<reference evidence="11 12" key="1">
    <citation type="submission" date="2017-08" db="EMBL/GenBank/DDBJ databases">
        <title>Reclassification of Bisgaard taxon 37 and 44.</title>
        <authorList>
            <person name="Christensen H."/>
        </authorList>
    </citation>
    <scope>NUCLEOTIDE SEQUENCE [LARGE SCALE GENOMIC DNA]</scope>
    <source>
        <strain evidence="11 12">B96_3</strain>
    </source>
</reference>
<evidence type="ECO:0000256" key="3">
    <source>
        <dbReference type="ARBA" id="ARBA00022679"/>
    </source>
</evidence>
<dbReference type="CDD" id="cd16833">
    <property type="entry name" value="YfiH"/>
    <property type="match status" value="1"/>
</dbReference>
<dbReference type="Pfam" id="PF02578">
    <property type="entry name" value="Cu-oxidase_4"/>
    <property type="match status" value="1"/>
</dbReference>
<keyword evidence="5" id="KW-0378">Hydrolase</keyword>
<comment type="similarity">
    <text evidence="2 10">Belongs to the purine nucleoside phosphorylase YfiH/LACC1 family.</text>
</comment>
<evidence type="ECO:0000313" key="11">
    <source>
        <dbReference type="EMBL" id="RIY34101.1"/>
    </source>
</evidence>
<comment type="catalytic activity">
    <reaction evidence="9">
        <text>S-methyl-5'-thioadenosine + phosphate = 5-(methylsulfanyl)-alpha-D-ribose 1-phosphate + adenine</text>
        <dbReference type="Rhea" id="RHEA:11852"/>
        <dbReference type="ChEBI" id="CHEBI:16708"/>
        <dbReference type="ChEBI" id="CHEBI:17509"/>
        <dbReference type="ChEBI" id="CHEBI:43474"/>
        <dbReference type="ChEBI" id="CHEBI:58533"/>
        <dbReference type="EC" id="2.4.2.28"/>
    </reaction>
    <physiologicalReaction direction="left-to-right" evidence="9">
        <dbReference type="Rhea" id="RHEA:11853"/>
    </physiologicalReaction>
</comment>
<evidence type="ECO:0000256" key="7">
    <source>
        <dbReference type="ARBA" id="ARBA00047989"/>
    </source>
</evidence>
<dbReference type="SUPFAM" id="SSF64438">
    <property type="entry name" value="CNF1/YfiH-like putative cysteine hydrolases"/>
    <property type="match status" value="1"/>
</dbReference>
<evidence type="ECO:0000256" key="8">
    <source>
        <dbReference type="ARBA" id="ARBA00048968"/>
    </source>
</evidence>
<organism evidence="11 12">
    <name type="scientific">Psittacicella hinzii</name>
    <dbReference type="NCBI Taxonomy" id="2028575"/>
    <lineage>
        <taxon>Bacteria</taxon>
        <taxon>Pseudomonadati</taxon>
        <taxon>Pseudomonadota</taxon>
        <taxon>Gammaproteobacteria</taxon>
        <taxon>Pasteurellales</taxon>
        <taxon>Psittacicellaceae</taxon>
        <taxon>Psittacicella</taxon>
    </lineage>
</organism>
<dbReference type="PANTHER" id="PTHR30616">
    <property type="entry name" value="UNCHARACTERIZED PROTEIN YFIH"/>
    <property type="match status" value="1"/>
</dbReference>
<gene>
    <name evidence="11" type="ORF">CKF54_01305</name>
</gene>
<evidence type="ECO:0000256" key="6">
    <source>
        <dbReference type="ARBA" id="ARBA00022833"/>
    </source>
</evidence>
<dbReference type="InterPro" id="IPR003730">
    <property type="entry name" value="Cu_polyphenol_OxRdtase"/>
</dbReference>
<proteinExistence type="inferred from homology"/>
<dbReference type="GO" id="GO:0005507">
    <property type="term" value="F:copper ion binding"/>
    <property type="evidence" value="ECO:0007669"/>
    <property type="project" value="TreeGrafter"/>
</dbReference>
<keyword evidence="4" id="KW-0479">Metal-binding</keyword>